<dbReference type="Gene3D" id="3.40.630.40">
    <property type="entry name" value="Zn-dependent exopeptidases"/>
    <property type="match status" value="1"/>
</dbReference>
<gene>
    <name evidence="2" type="ORF">FBF83_08855</name>
</gene>
<comment type="caution">
    <text evidence="2">The sequence shown here is derived from an EMBL/GenBank/DDBJ whole genome shotgun (WGS) entry which is preliminary data.</text>
</comment>
<evidence type="ECO:0000313" key="2">
    <source>
        <dbReference type="EMBL" id="TKD71087.1"/>
    </source>
</evidence>
<evidence type="ECO:0000313" key="3">
    <source>
        <dbReference type="Proteomes" id="UP000310541"/>
    </source>
</evidence>
<dbReference type="GO" id="GO:0009253">
    <property type="term" value="P:peptidoglycan catabolic process"/>
    <property type="evidence" value="ECO:0007669"/>
    <property type="project" value="InterPro"/>
</dbReference>
<protein>
    <recommendedName>
        <fullName evidence="1">MurNAc-LAA domain-containing protein</fullName>
    </recommendedName>
</protein>
<feature type="domain" description="MurNAc-LAA" evidence="1">
    <location>
        <begin position="3"/>
        <end position="66"/>
    </location>
</feature>
<dbReference type="GO" id="GO:0008745">
    <property type="term" value="F:N-acetylmuramoyl-L-alanine amidase activity"/>
    <property type="evidence" value="ECO:0007669"/>
    <property type="project" value="InterPro"/>
</dbReference>
<dbReference type="OrthoDB" id="43070at2"/>
<name>A0A4U1MJT0_9BACL</name>
<dbReference type="SUPFAM" id="SSF53187">
    <property type="entry name" value="Zn-dependent exopeptidases"/>
    <property type="match status" value="1"/>
</dbReference>
<accession>A0A4U1MJT0</accession>
<dbReference type="AlphaFoldDB" id="A0A4U1MJT0"/>
<dbReference type="Pfam" id="PF01520">
    <property type="entry name" value="Amidase_3"/>
    <property type="match status" value="1"/>
</dbReference>
<reference evidence="2 3" key="1">
    <citation type="submission" date="2019-04" db="EMBL/GenBank/DDBJ databases">
        <title>Genome sequence of Bacillus hwajinpoensis strain Y2.</title>
        <authorList>
            <person name="Fair J.L."/>
            <person name="Maclea K.S."/>
        </authorList>
    </citation>
    <scope>NUCLEOTIDE SEQUENCE [LARGE SCALE GENOMIC DNA]</scope>
    <source>
        <strain evidence="2 3">Y2</strain>
    </source>
</reference>
<dbReference type="InterPro" id="IPR002508">
    <property type="entry name" value="MurNAc-LAA_cat"/>
</dbReference>
<organism evidence="2 3">
    <name type="scientific">Guptibacillus hwajinpoensis</name>
    <dbReference type="NCBI Taxonomy" id="208199"/>
    <lineage>
        <taxon>Bacteria</taxon>
        <taxon>Bacillati</taxon>
        <taxon>Bacillota</taxon>
        <taxon>Bacilli</taxon>
        <taxon>Bacillales</taxon>
        <taxon>Guptibacillaceae</taxon>
        <taxon>Guptibacillus</taxon>
    </lineage>
</organism>
<evidence type="ECO:0000259" key="1">
    <source>
        <dbReference type="Pfam" id="PF01520"/>
    </source>
</evidence>
<dbReference type="EMBL" id="SWFM01000002">
    <property type="protein sequence ID" value="TKD71087.1"/>
    <property type="molecule type" value="Genomic_DNA"/>
</dbReference>
<sequence>MINSVQTNGGIHTKGISFRSDITGFNWSEVPTTLIEMGFMTNPEEDRNLSNPHYLRNLMTKLAEGIVTYRGQARA</sequence>
<proteinExistence type="predicted"/>
<dbReference type="Proteomes" id="UP000310541">
    <property type="component" value="Unassembled WGS sequence"/>
</dbReference>